<accession>A0A1Z5S4E1</accession>
<evidence type="ECO:0000313" key="2">
    <source>
        <dbReference type="EMBL" id="OQU90822.1"/>
    </source>
</evidence>
<dbReference type="Proteomes" id="UP000000768">
    <property type="component" value="Chromosome 1"/>
</dbReference>
<evidence type="ECO:0000256" key="1">
    <source>
        <dbReference type="SAM" id="MobiDB-lite"/>
    </source>
</evidence>
<evidence type="ECO:0000313" key="3">
    <source>
        <dbReference type="Proteomes" id="UP000000768"/>
    </source>
</evidence>
<dbReference type="Gramene" id="OQU90822">
    <property type="protein sequence ID" value="OQU90822"/>
    <property type="gene ID" value="SORBI_3001G052350"/>
</dbReference>
<name>A0A1Z5S4E1_SORBI</name>
<sequence length="75" mass="8169">MQLKGTSSTSCLHIQQMPLIFVVARHVRLQKLRPQCFAANSFLSWAVASWASAASSRPADPLAHESRGSSCRNTA</sequence>
<organism evidence="2 3">
    <name type="scientific">Sorghum bicolor</name>
    <name type="common">Sorghum</name>
    <name type="synonym">Sorghum vulgare</name>
    <dbReference type="NCBI Taxonomy" id="4558"/>
    <lineage>
        <taxon>Eukaryota</taxon>
        <taxon>Viridiplantae</taxon>
        <taxon>Streptophyta</taxon>
        <taxon>Embryophyta</taxon>
        <taxon>Tracheophyta</taxon>
        <taxon>Spermatophyta</taxon>
        <taxon>Magnoliopsida</taxon>
        <taxon>Liliopsida</taxon>
        <taxon>Poales</taxon>
        <taxon>Poaceae</taxon>
        <taxon>PACMAD clade</taxon>
        <taxon>Panicoideae</taxon>
        <taxon>Andropogonodae</taxon>
        <taxon>Andropogoneae</taxon>
        <taxon>Sorghinae</taxon>
        <taxon>Sorghum</taxon>
    </lineage>
</organism>
<feature type="region of interest" description="Disordered" evidence="1">
    <location>
        <begin position="56"/>
        <end position="75"/>
    </location>
</feature>
<dbReference type="EMBL" id="CM000760">
    <property type="protein sequence ID" value="OQU90822.1"/>
    <property type="molecule type" value="Genomic_DNA"/>
</dbReference>
<reference evidence="2 3" key="1">
    <citation type="journal article" date="2009" name="Nature">
        <title>The Sorghum bicolor genome and the diversification of grasses.</title>
        <authorList>
            <person name="Paterson A.H."/>
            <person name="Bowers J.E."/>
            <person name="Bruggmann R."/>
            <person name="Dubchak I."/>
            <person name="Grimwood J."/>
            <person name="Gundlach H."/>
            <person name="Haberer G."/>
            <person name="Hellsten U."/>
            <person name="Mitros T."/>
            <person name="Poliakov A."/>
            <person name="Schmutz J."/>
            <person name="Spannagl M."/>
            <person name="Tang H."/>
            <person name="Wang X."/>
            <person name="Wicker T."/>
            <person name="Bharti A.K."/>
            <person name="Chapman J."/>
            <person name="Feltus F.A."/>
            <person name="Gowik U."/>
            <person name="Grigoriev I.V."/>
            <person name="Lyons E."/>
            <person name="Maher C.A."/>
            <person name="Martis M."/>
            <person name="Narechania A."/>
            <person name="Otillar R.P."/>
            <person name="Penning B.W."/>
            <person name="Salamov A.A."/>
            <person name="Wang Y."/>
            <person name="Zhang L."/>
            <person name="Carpita N.C."/>
            <person name="Freeling M."/>
            <person name="Gingle A.R."/>
            <person name="Hash C.T."/>
            <person name="Keller B."/>
            <person name="Klein P."/>
            <person name="Kresovich S."/>
            <person name="McCann M.C."/>
            <person name="Ming R."/>
            <person name="Peterson D.G."/>
            <person name="Mehboob-ur-Rahman"/>
            <person name="Ware D."/>
            <person name="Westhoff P."/>
            <person name="Mayer K.F."/>
            <person name="Messing J."/>
            <person name="Rokhsar D.S."/>
        </authorList>
    </citation>
    <scope>NUCLEOTIDE SEQUENCE [LARGE SCALE GENOMIC DNA]</scope>
    <source>
        <strain evidence="3">cv. BTx623</strain>
    </source>
</reference>
<keyword evidence="3" id="KW-1185">Reference proteome</keyword>
<proteinExistence type="predicted"/>
<gene>
    <name evidence="2" type="ORF">SORBI_3001G052350</name>
</gene>
<dbReference type="AlphaFoldDB" id="A0A1Z5S4E1"/>
<protein>
    <submittedName>
        <fullName evidence="2">Uncharacterized protein</fullName>
    </submittedName>
</protein>
<reference evidence="3" key="2">
    <citation type="journal article" date="2018" name="Plant J.">
        <title>The Sorghum bicolor reference genome: improved assembly, gene annotations, a transcriptome atlas, and signatures of genome organization.</title>
        <authorList>
            <person name="McCormick R.F."/>
            <person name="Truong S.K."/>
            <person name="Sreedasyam A."/>
            <person name="Jenkins J."/>
            <person name="Shu S."/>
            <person name="Sims D."/>
            <person name="Kennedy M."/>
            <person name="Amirebrahimi M."/>
            <person name="Weers B.D."/>
            <person name="McKinley B."/>
            <person name="Mattison A."/>
            <person name="Morishige D.T."/>
            <person name="Grimwood J."/>
            <person name="Schmutz J."/>
            <person name="Mullet J.E."/>
        </authorList>
    </citation>
    <scope>NUCLEOTIDE SEQUENCE [LARGE SCALE GENOMIC DNA]</scope>
    <source>
        <strain evidence="3">cv. BTx623</strain>
    </source>
</reference>
<dbReference type="InParanoid" id="A0A1Z5S4E1"/>